<feature type="domain" description="SF4 helicase" evidence="1">
    <location>
        <begin position="149"/>
        <end position="313"/>
    </location>
</feature>
<dbReference type="GO" id="GO:0006260">
    <property type="term" value="P:DNA replication"/>
    <property type="evidence" value="ECO:0007669"/>
    <property type="project" value="InterPro"/>
</dbReference>
<dbReference type="PANTHER" id="PTHR30153">
    <property type="entry name" value="REPLICATIVE DNA HELICASE DNAB"/>
    <property type="match status" value="1"/>
</dbReference>
<dbReference type="PROSITE" id="PS51199">
    <property type="entry name" value="SF4_HELICASE"/>
    <property type="match status" value="1"/>
</dbReference>
<dbReference type="GO" id="GO:0005829">
    <property type="term" value="C:cytosol"/>
    <property type="evidence" value="ECO:0007669"/>
    <property type="project" value="TreeGrafter"/>
</dbReference>
<evidence type="ECO:0000313" key="2">
    <source>
        <dbReference type="EMBL" id="SVA52293.1"/>
    </source>
</evidence>
<name>A0A381WK60_9ZZZZ</name>
<dbReference type="GO" id="GO:0003678">
    <property type="term" value="F:DNA helicase activity"/>
    <property type="evidence" value="ECO:0007669"/>
    <property type="project" value="InterPro"/>
</dbReference>
<dbReference type="InterPro" id="IPR007694">
    <property type="entry name" value="DNA_helicase_DnaB-like_C"/>
</dbReference>
<gene>
    <name evidence="2" type="ORF">METZ01_LOCUS105147</name>
</gene>
<dbReference type="Pfam" id="PF03796">
    <property type="entry name" value="DnaB_C"/>
    <property type="match status" value="1"/>
</dbReference>
<reference evidence="2" key="1">
    <citation type="submission" date="2018-05" db="EMBL/GenBank/DDBJ databases">
        <authorList>
            <person name="Lanie J.A."/>
            <person name="Ng W.-L."/>
            <person name="Kazmierczak K.M."/>
            <person name="Andrzejewski T.M."/>
            <person name="Davidsen T.M."/>
            <person name="Wayne K.J."/>
            <person name="Tettelin H."/>
            <person name="Glass J.I."/>
            <person name="Rusch D."/>
            <person name="Podicherti R."/>
            <person name="Tsui H.-C.T."/>
            <person name="Winkler M.E."/>
        </authorList>
    </citation>
    <scope>NUCLEOTIDE SEQUENCE</scope>
</reference>
<feature type="non-terminal residue" evidence="2">
    <location>
        <position position="313"/>
    </location>
</feature>
<dbReference type="PANTHER" id="PTHR30153:SF2">
    <property type="entry name" value="REPLICATIVE DNA HELICASE"/>
    <property type="match status" value="1"/>
</dbReference>
<sequence>MSEVKNYSADLQKLFVQFMLTDPQLFTRIMGIVDERHFDRPIRDIVKFLISYSNEYQTMPTVEQIKAETGQEIELLDDIEKHSEWFIDEFETFCRHKAIERAIVNSADLLEEGKYGEVETTIKDAVQIGLTRSLGTDYFDDPRKRLEYLKENNGQICTGWKDLDDKLYGGINRGEVTIFAGSSGSGKSLFMQNLSLNWAQTGLNVAYITLELSEELSAMRIDAMVTDKSTRRIFKELDDVELKVKTVGKKAGMLRIKYMSSGSTINDVRSYLKELQIVTGKVVDCVCIDYLDLVMPITKKVAPGDLFIKDKYV</sequence>
<dbReference type="SUPFAM" id="SSF52540">
    <property type="entry name" value="P-loop containing nucleoside triphosphate hydrolases"/>
    <property type="match status" value="1"/>
</dbReference>
<dbReference type="GO" id="GO:0005524">
    <property type="term" value="F:ATP binding"/>
    <property type="evidence" value="ECO:0007669"/>
    <property type="project" value="InterPro"/>
</dbReference>
<accession>A0A381WK60</accession>
<dbReference type="EMBL" id="UINC01011912">
    <property type="protein sequence ID" value="SVA52293.1"/>
    <property type="molecule type" value="Genomic_DNA"/>
</dbReference>
<protein>
    <recommendedName>
        <fullName evidence="1">SF4 helicase domain-containing protein</fullName>
    </recommendedName>
</protein>
<dbReference type="AlphaFoldDB" id="A0A381WK60"/>
<dbReference type="InterPro" id="IPR027417">
    <property type="entry name" value="P-loop_NTPase"/>
</dbReference>
<dbReference type="Gene3D" id="3.40.50.300">
    <property type="entry name" value="P-loop containing nucleotide triphosphate hydrolases"/>
    <property type="match status" value="1"/>
</dbReference>
<organism evidence="2">
    <name type="scientific">marine metagenome</name>
    <dbReference type="NCBI Taxonomy" id="408172"/>
    <lineage>
        <taxon>unclassified sequences</taxon>
        <taxon>metagenomes</taxon>
        <taxon>ecological metagenomes</taxon>
    </lineage>
</organism>
<proteinExistence type="predicted"/>
<evidence type="ECO:0000259" key="1">
    <source>
        <dbReference type="PROSITE" id="PS51199"/>
    </source>
</evidence>